<evidence type="ECO:0000313" key="3">
    <source>
        <dbReference type="Proteomes" id="UP001596263"/>
    </source>
</evidence>
<protein>
    <submittedName>
        <fullName evidence="2">Uncharacterized protein</fullName>
    </submittedName>
</protein>
<accession>A0ABW0CCF1</accession>
<dbReference type="Proteomes" id="UP001596263">
    <property type="component" value="Unassembled WGS sequence"/>
</dbReference>
<dbReference type="RefSeq" id="WP_380846229.1">
    <property type="nucleotide sequence ID" value="NZ_JBHSKM010000002.1"/>
</dbReference>
<organism evidence="2 3">
    <name type="scientific">Streptomyces coerulescens</name>
    <dbReference type="NCBI Taxonomy" id="29304"/>
    <lineage>
        <taxon>Bacteria</taxon>
        <taxon>Bacillati</taxon>
        <taxon>Actinomycetota</taxon>
        <taxon>Actinomycetes</taxon>
        <taxon>Kitasatosporales</taxon>
        <taxon>Streptomycetaceae</taxon>
        <taxon>Streptomyces</taxon>
    </lineage>
</organism>
<dbReference type="EMBL" id="JBHSKM010000002">
    <property type="protein sequence ID" value="MFC5212877.1"/>
    <property type="molecule type" value="Genomic_DNA"/>
</dbReference>
<sequence>MPDLSRHVRQPRELADALDAQSDLTDLAIALDSFPRTKGYPPDLAPSKAAERCSLG</sequence>
<proteinExistence type="predicted"/>
<evidence type="ECO:0000313" key="2">
    <source>
        <dbReference type="EMBL" id="MFC5212877.1"/>
    </source>
</evidence>
<keyword evidence="3" id="KW-1185">Reference proteome</keyword>
<reference evidence="3" key="1">
    <citation type="journal article" date="2019" name="Int. J. Syst. Evol. Microbiol.">
        <title>The Global Catalogue of Microorganisms (GCM) 10K type strain sequencing project: providing services to taxonomists for standard genome sequencing and annotation.</title>
        <authorList>
            <consortium name="The Broad Institute Genomics Platform"/>
            <consortium name="The Broad Institute Genome Sequencing Center for Infectious Disease"/>
            <person name="Wu L."/>
            <person name="Ma J."/>
        </authorList>
    </citation>
    <scope>NUCLEOTIDE SEQUENCE [LARGE SCALE GENOMIC DNA]</scope>
    <source>
        <strain evidence="3">KCTC 42586</strain>
    </source>
</reference>
<gene>
    <name evidence="2" type="ORF">ACFPQ9_03425</name>
</gene>
<evidence type="ECO:0000256" key="1">
    <source>
        <dbReference type="SAM" id="MobiDB-lite"/>
    </source>
</evidence>
<name>A0ABW0CCF1_STRCD</name>
<comment type="caution">
    <text evidence="2">The sequence shown here is derived from an EMBL/GenBank/DDBJ whole genome shotgun (WGS) entry which is preliminary data.</text>
</comment>
<feature type="region of interest" description="Disordered" evidence="1">
    <location>
        <begin position="35"/>
        <end position="56"/>
    </location>
</feature>